<evidence type="ECO:0000256" key="1">
    <source>
        <dbReference type="SAM" id="SignalP"/>
    </source>
</evidence>
<gene>
    <name evidence="3" type="ORF">BJ875DRAFT_489873</name>
</gene>
<accession>A0A9P8BZZ8</accession>
<protein>
    <recommendedName>
        <fullName evidence="2">ARB-07466-like C-terminal domain-containing protein</fullName>
    </recommendedName>
</protein>
<feature type="signal peptide" evidence="1">
    <location>
        <begin position="1"/>
        <end position="18"/>
    </location>
</feature>
<proteinExistence type="predicted"/>
<name>A0A9P8BZZ8_9HELO</name>
<feature type="chain" id="PRO_5040323588" description="ARB-07466-like C-terminal domain-containing protein" evidence="1">
    <location>
        <begin position="19"/>
        <end position="234"/>
    </location>
</feature>
<dbReference type="EMBL" id="MU251943">
    <property type="protein sequence ID" value="KAG9228435.1"/>
    <property type="molecule type" value="Genomic_DNA"/>
</dbReference>
<keyword evidence="4" id="KW-1185">Reference proteome</keyword>
<evidence type="ECO:0000259" key="2">
    <source>
        <dbReference type="Pfam" id="PF26571"/>
    </source>
</evidence>
<dbReference type="Proteomes" id="UP000824998">
    <property type="component" value="Unassembled WGS sequence"/>
</dbReference>
<organism evidence="3 4">
    <name type="scientific">Amylocarpus encephaloides</name>
    <dbReference type="NCBI Taxonomy" id="45428"/>
    <lineage>
        <taxon>Eukaryota</taxon>
        <taxon>Fungi</taxon>
        <taxon>Dikarya</taxon>
        <taxon>Ascomycota</taxon>
        <taxon>Pezizomycotina</taxon>
        <taxon>Leotiomycetes</taxon>
        <taxon>Helotiales</taxon>
        <taxon>Helotiales incertae sedis</taxon>
        <taxon>Amylocarpus</taxon>
    </lineage>
</organism>
<feature type="domain" description="ARB-07466-like C-terminal" evidence="2">
    <location>
        <begin position="115"/>
        <end position="226"/>
    </location>
</feature>
<evidence type="ECO:0000313" key="3">
    <source>
        <dbReference type="EMBL" id="KAG9228435.1"/>
    </source>
</evidence>
<dbReference type="InterPro" id="IPR058593">
    <property type="entry name" value="ARB_07466-like_C"/>
</dbReference>
<evidence type="ECO:0000313" key="4">
    <source>
        <dbReference type="Proteomes" id="UP000824998"/>
    </source>
</evidence>
<keyword evidence="1" id="KW-0732">Signal</keyword>
<sequence>MHITRRLALLLAIGGVHAAVNEPCVGSGGAPGVCVSSASCTSTGGKSISGACPSDPADIKCCTKTACSGGNCRWQSDCAGSSISNQCPGPGAFKCCQSAANGFGGYSTPSFPAVGACQQVSVDGSKRIVAAFPGRVHQVFCTRDCACGSGSDHCCGKASDIMCSDGGGVPTNSGQEIAEWVMNHRSDLNVKYVIWGQRIWESGSAVKPWANWKAMEDRGDITANHWQAIHPSNQ</sequence>
<reference evidence="3" key="1">
    <citation type="journal article" date="2021" name="IMA Fungus">
        <title>Genomic characterization of three marine fungi, including Emericellopsis atlantica sp. nov. with signatures of a generalist lifestyle and marine biomass degradation.</title>
        <authorList>
            <person name="Hagestad O.C."/>
            <person name="Hou L."/>
            <person name="Andersen J.H."/>
            <person name="Hansen E.H."/>
            <person name="Altermark B."/>
            <person name="Li C."/>
            <person name="Kuhnert E."/>
            <person name="Cox R.J."/>
            <person name="Crous P.W."/>
            <person name="Spatafora J.W."/>
            <person name="Lail K."/>
            <person name="Amirebrahimi M."/>
            <person name="Lipzen A."/>
            <person name="Pangilinan J."/>
            <person name="Andreopoulos W."/>
            <person name="Hayes R.D."/>
            <person name="Ng V."/>
            <person name="Grigoriev I.V."/>
            <person name="Jackson S.A."/>
            <person name="Sutton T.D.S."/>
            <person name="Dobson A.D.W."/>
            <person name="Rama T."/>
        </authorList>
    </citation>
    <scope>NUCLEOTIDE SEQUENCE</scope>
    <source>
        <strain evidence="3">TRa018bII</strain>
    </source>
</reference>
<dbReference type="Pfam" id="PF26571">
    <property type="entry name" value="VldE"/>
    <property type="match status" value="1"/>
</dbReference>
<dbReference type="AlphaFoldDB" id="A0A9P8BZZ8"/>
<dbReference type="OrthoDB" id="3563178at2759"/>
<comment type="caution">
    <text evidence="3">The sequence shown here is derived from an EMBL/GenBank/DDBJ whole genome shotgun (WGS) entry which is preliminary data.</text>
</comment>